<organism evidence="1 2">
    <name type="scientific">Shackletoniella antarctica</name>
    <dbReference type="NCBI Taxonomy" id="268115"/>
    <lineage>
        <taxon>Bacteria</taxon>
        <taxon>Bacillati</taxon>
        <taxon>Cyanobacteriota</taxon>
        <taxon>Cyanophyceae</taxon>
        <taxon>Oculatellales</taxon>
        <taxon>Oculatellaceae</taxon>
        <taxon>Shackletoniella</taxon>
    </lineage>
</organism>
<dbReference type="EMBL" id="QBMN01000036">
    <property type="protein sequence ID" value="PZO42983.1"/>
    <property type="molecule type" value="Genomic_DNA"/>
</dbReference>
<dbReference type="AlphaFoldDB" id="A0A2W4WD11"/>
<comment type="caution">
    <text evidence="1">The sequence shown here is derived from an EMBL/GenBank/DDBJ whole genome shotgun (WGS) entry which is preliminary data.</text>
</comment>
<gene>
    <name evidence="1" type="ORF">DCF17_07175</name>
</gene>
<reference evidence="1 2" key="2">
    <citation type="submission" date="2018-06" db="EMBL/GenBank/DDBJ databases">
        <title>Metagenomic assembly of (sub)arctic Cyanobacteria and their associated microbiome from non-axenic cultures.</title>
        <authorList>
            <person name="Baurain D."/>
        </authorList>
    </citation>
    <scope>NUCLEOTIDE SEQUENCE [LARGE SCALE GENOMIC DNA]</scope>
    <source>
        <strain evidence="1">ULC041bin1</strain>
    </source>
</reference>
<protein>
    <recommendedName>
        <fullName evidence="3">ISKra4 family transposase</fullName>
    </recommendedName>
</protein>
<accession>A0A2W4WD11</accession>
<reference evidence="2" key="1">
    <citation type="submission" date="2018-04" db="EMBL/GenBank/DDBJ databases">
        <authorList>
            <person name="Cornet L."/>
        </authorList>
    </citation>
    <scope>NUCLEOTIDE SEQUENCE [LARGE SCALE GENOMIC DNA]</scope>
</reference>
<dbReference type="Proteomes" id="UP000249081">
    <property type="component" value="Unassembled WGS sequence"/>
</dbReference>
<evidence type="ECO:0000313" key="2">
    <source>
        <dbReference type="Proteomes" id="UP000249081"/>
    </source>
</evidence>
<evidence type="ECO:0000313" key="1">
    <source>
        <dbReference type="EMBL" id="PZO42983.1"/>
    </source>
</evidence>
<name>A0A2W4WD11_9CYAN</name>
<sequence>MEAHRQAFESAPQVIWLSDGGRGFWQVYSTCFAHCAVAVLDFYHAAGHLARATQAMFGESHSAQAKAWFRRWRHLLRHGRTRDVLRALTGLLNSGLFSGVAFTTLVQVQAYFQRHYQHMQYQQFAQQKIPLGSGMVESAYKWLIQQRFKGVGMRWSEDRFNHLVQLRLAWANQRFDTLFPNVPRPPSLASPKR</sequence>
<proteinExistence type="predicted"/>
<evidence type="ECO:0008006" key="3">
    <source>
        <dbReference type="Google" id="ProtNLM"/>
    </source>
</evidence>